<evidence type="ECO:0000256" key="10">
    <source>
        <dbReference type="RuleBase" id="RU003699"/>
    </source>
</evidence>
<gene>
    <name evidence="9 13" type="primary">rpsD</name>
    <name evidence="13" type="ORF">Athai_53580</name>
</gene>
<evidence type="ECO:0000256" key="7">
    <source>
        <dbReference type="ARBA" id="ARBA00025813"/>
    </source>
</evidence>
<dbReference type="SUPFAM" id="SSF55174">
    <property type="entry name" value="Alpha-L RNA-binding motif"/>
    <property type="match status" value="1"/>
</dbReference>
<dbReference type="FunFam" id="1.10.1050.10:FF:000001">
    <property type="entry name" value="30S ribosomal protein S4"/>
    <property type="match status" value="1"/>
</dbReference>
<keyword evidence="5 9" id="KW-0689">Ribosomal protein</keyword>
<dbReference type="Pfam" id="PF00163">
    <property type="entry name" value="Ribosomal_S4"/>
    <property type="match status" value="1"/>
</dbReference>
<dbReference type="InterPro" id="IPR001912">
    <property type="entry name" value="Ribosomal_uS4_N"/>
</dbReference>
<dbReference type="Gene3D" id="1.10.1050.10">
    <property type="entry name" value="Ribosomal Protein S4 Delta 41, Chain A, domain 1"/>
    <property type="match status" value="1"/>
</dbReference>
<dbReference type="GO" id="GO:0003735">
    <property type="term" value="F:structural constituent of ribosome"/>
    <property type="evidence" value="ECO:0007669"/>
    <property type="project" value="InterPro"/>
</dbReference>
<dbReference type="HAMAP" id="MF_01306_B">
    <property type="entry name" value="Ribosomal_uS4_B"/>
    <property type="match status" value="1"/>
</dbReference>
<comment type="function">
    <text evidence="9">With S5 and S12 plays an important role in translational accuracy.</text>
</comment>
<evidence type="ECO:0000259" key="12">
    <source>
        <dbReference type="SMART" id="SM01390"/>
    </source>
</evidence>
<dbReference type="FunFam" id="3.10.290.10:FF:000001">
    <property type="entry name" value="30S ribosomal protein S4"/>
    <property type="match status" value="1"/>
</dbReference>
<dbReference type="EMBL" id="AP023355">
    <property type="protein sequence ID" value="BCJ37855.1"/>
    <property type="molecule type" value="Genomic_DNA"/>
</dbReference>
<dbReference type="PANTHER" id="PTHR11831:SF4">
    <property type="entry name" value="SMALL RIBOSOMAL SUBUNIT PROTEIN US4M"/>
    <property type="match status" value="1"/>
</dbReference>
<keyword evidence="3 9" id="KW-0699">rRNA-binding</keyword>
<dbReference type="GO" id="GO:0006412">
    <property type="term" value="P:translation"/>
    <property type="evidence" value="ECO:0007669"/>
    <property type="project" value="UniProtKB-UniRule"/>
</dbReference>
<dbReference type="Pfam" id="PF01479">
    <property type="entry name" value="S4"/>
    <property type="match status" value="1"/>
</dbReference>
<dbReference type="RefSeq" id="WP_203964001.1">
    <property type="nucleotide sequence ID" value="NZ_AP023355.1"/>
</dbReference>
<dbReference type="AlphaFoldDB" id="A0A7R7DU57"/>
<dbReference type="PROSITE" id="PS00632">
    <property type="entry name" value="RIBOSOMAL_S4"/>
    <property type="match status" value="1"/>
</dbReference>
<proteinExistence type="inferred from homology"/>
<feature type="domain" description="Small ribosomal subunit protein uS4 N-terminal" evidence="12">
    <location>
        <begin position="3"/>
        <end position="97"/>
    </location>
</feature>
<comment type="subunit">
    <text evidence="7 9">Part of the 30S ribosomal subunit. Contacts protein S5. The interaction surface between S4 and S5 is involved in control of translational fidelity.</text>
</comment>
<feature type="domain" description="RNA-binding S4" evidence="11">
    <location>
        <begin position="98"/>
        <end position="160"/>
    </location>
</feature>
<dbReference type="InterPro" id="IPR022801">
    <property type="entry name" value="Ribosomal_uS4"/>
</dbReference>
<accession>A0A7R7DU57</accession>
<dbReference type="GO" id="GO:0042274">
    <property type="term" value="P:ribosomal small subunit biogenesis"/>
    <property type="evidence" value="ECO:0007669"/>
    <property type="project" value="TreeGrafter"/>
</dbReference>
<dbReference type="InterPro" id="IPR018079">
    <property type="entry name" value="Ribosomal_uS4_CS"/>
</dbReference>
<evidence type="ECO:0000313" key="14">
    <source>
        <dbReference type="Proteomes" id="UP000611640"/>
    </source>
</evidence>
<dbReference type="Proteomes" id="UP000611640">
    <property type="component" value="Chromosome"/>
</dbReference>
<protein>
    <recommendedName>
        <fullName evidence="8 9">Small ribosomal subunit protein uS4</fullName>
    </recommendedName>
</protein>
<reference evidence="13 14" key="1">
    <citation type="submission" date="2020-08" db="EMBL/GenBank/DDBJ databases">
        <title>Whole genome shotgun sequence of Actinocatenispora thailandica NBRC 105041.</title>
        <authorList>
            <person name="Komaki H."/>
            <person name="Tamura T."/>
        </authorList>
    </citation>
    <scope>NUCLEOTIDE SEQUENCE [LARGE SCALE GENOMIC DNA]</scope>
    <source>
        <strain evidence="13 14">NBRC 105041</strain>
    </source>
</reference>
<evidence type="ECO:0000256" key="5">
    <source>
        <dbReference type="ARBA" id="ARBA00022980"/>
    </source>
</evidence>
<dbReference type="CDD" id="cd00165">
    <property type="entry name" value="S4"/>
    <property type="match status" value="1"/>
</dbReference>
<dbReference type="InterPro" id="IPR002942">
    <property type="entry name" value="S4_RNA-bd"/>
</dbReference>
<dbReference type="SMART" id="SM00363">
    <property type="entry name" value="S4"/>
    <property type="match status" value="1"/>
</dbReference>
<evidence type="ECO:0000256" key="3">
    <source>
        <dbReference type="ARBA" id="ARBA00022730"/>
    </source>
</evidence>
<evidence type="ECO:0000256" key="6">
    <source>
        <dbReference type="ARBA" id="ARBA00023274"/>
    </source>
</evidence>
<dbReference type="SMART" id="SM01390">
    <property type="entry name" value="Ribosomal_S4"/>
    <property type="match status" value="1"/>
</dbReference>
<evidence type="ECO:0000259" key="11">
    <source>
        <dbReference type="SMART" id="SM00363"/>
    </source>
</evidence>
<dbReference type="Gene3D" id="3.10.290.10">
    <property type="entry name" value="RNA-binding S4 domain"/>
    <property type="match status" value="1"/>
</dbReference>
<comment type="function">
    <text evidence="1 9">One of the primary rRNA binding proteins, it binds directly to 16S rRNA where it nucleates assembly of the body of the 30S subunit.</text>
</comment>
<dbReference type="InterPro" id="IPR036986">
    <property type="entry name" value="S4_RNA-bd_sf"/>
</dbReference>
<evidence type="ECO:0000256" key="9">
    <source>
        <dbReference type="HAMAP-Rule" id="MF_01306"/>
    </source>
</evidence>
<evidence type="ECO:0000256" key="8">
    <source>
        <dbReference type="ARBA" id="ARBA00035254"/>
    </source>
</evidence>
<evidence type="ECO:0000256" key="1">
    <source>
        <dbReference type="ARBA" id="ARBA00003866"/>
    </source>
</evidence>
<sequence>MARYTGADCRRCRREKMKLYLKGSKCEGPKCPLESRPYPPGQHGRGRLKETEYLLQLREKQKAKRVYGVLEKQFVRYYDEANRQKGKTGEALLQLLEMRLDNVLYRAGYAKSRDMARQLIRHGHIVVNGRKVDIPSYQVSEHDIVEVREKSRELTPFVVARAEAGEKTVPAWLEAIPGQMKVLIHSTPARQVIDTPVQEQLIVEYYSK</sequence>
<dbReference type="GO" id="GO:0019843">
    <property type="term" value="F:rRNA binding"/>
    <property type="evidence" value="ECO:0007669"/>
    <property type="project" value="UniProtKB-UniRule"/>
</dbReference>
<organism evidence="13 14">
    <name type="scientific">Actinocatenispora thailandica</name>
    <dbReference type="NCBI Taxonomy" id="227318"/>
    <lineage>
        <taxon>Bacteria</taxon>
        <taxon>Bacillati</taxon>
        <taxon>Actinomycetota</taxon>
        <taxon>Actinomycetes</taxon>
        <taxon>Micromonosporales</taxon>
        <taxon>Micromonosporaceae</taxon>
        <taxon>Actinocatenispora</taxon>
    </lineage>
</organism>
<dbReference type="NCBIfam" id="TIGR01017">
    <property type="entry name" value="rpsD_bact"/>
    <property type="match status" value="1"/>
</dbReference>
<name>A0A7R7DU57_9ACTN</name>
<evidence type="ECO:0000313" key="13">
    <source>
        <dbReference type="EMBL" id="BCJ37855.1"/>
    </source>
</evidence>
<keyword evidence="14" id="KW-1185">Reference proteome</keyword>
<keyword evidence="4 9" id="KW-0694">RNA-binding</keyword>
<dbReference type="PANTHER" id="PTHR11831">
    <property type="entry name" value="30S 40S RIBOSOMAL PROTEIN"/>
    <property type="match status" value="1"/>
</dbReference>
<dbReference type="PROSITE" id="PS50889">
    <property type="entry name" value="S4"/>
    <property type="match status" value="1"/>
</dbReference>
<comment type="similarity">
    <text evidence="2 9 10">Belongs to the universal ribosomal protein uS4 family.</text>
</comment>
<dbReference type="KEGG" id="atl:Athai_53580"/>
<dbReference type="GO" id="GO:0015935">
    <property type="term" value="C:small ribosomal subunit"/>
    <property type="evidence" value="ECO:0007669"/>
    <property type="project" value="InterPro"/>
</dbReference>
<evidence type="ECO:0000256" key="4">
    <source>
        <dbReference type="ARBA" id="ARBA00022884"/>
    </source>
</evidence>
<evidence type="ECO:0000256" key="2">
    <source>
        <dbReference type="ARBA" id="ARBA00007465"/>
    </source>
</evidence>
<dbReference type="NCBIfam" id="NF003717">
    <property type="entry name" value="PRK05327.1"/>
    <property type="match status" value="1"/>
</dbReference>
<keyword evidence="6 9" id="KW-0687">Ribonucleoprotein</keyword>
<dbReference type="InterPro" id="IPR005709">
    <property type="entry name" value="Ribosomal_uS4_bac-type"/>
</dbReference>